<dbReference type="EMBL" id="RXMA01000001">
    <property type="protein sequence ID" value="RTR24620.1"/>
    <property type="molecule type" value="Genomic_DNA"/>
</dbReference>
<evidence type="ECO:0000313" key="4">
    <source>
        <dbReference type="EMBL" id="RTR24620.1"/>
    </source>
</evidence>
<reference evidence="4 5" key="1">
    <citation type="submission" date="2018-12" db="EMBL/GenBank/DDBJ databases">
        <authorList>
            <person name="Yang Y."/>
        </authorList>
    </citation>
    <scope>NUCLEOTIDE SEQUENCE [LARGE SCALE GENOMIC DNA]</scope>
    <source>
        <strain evidence="4 5">L-25-5w-1</strain>
    </source>
</reference>
<keyword evidence="3" id="KW-0472">Membrane</keyword>
<evidence type="ECO:0000256" key="3">
    <source>
        <dbReference type="SAM" id="Phobius"/>
    </source>
</evidence>
<sequence length="202" mass="21744">MTPSAAAGGGADDFVVLLSVLCIGATLLFLAIRFALILARAREIERVAAKLKVERDALEVRANELETMQAEVEAQRAVLAELEAERLVLGRRGRKRTAGSRRFIHEIGRPEVGRLLFRFTLSMLPGAMQRPDAKAVVHPAIWPFRNEAQVWSTDYPAAQMLTRSIFNETVGVTFVSSDAEKAAPDSAAAPPPTAPAPGAAAS</sequence>
<feature type="coiled-coil region" evidence="1">
    <location>
        <begin position="41"/>
        <end position="85"/>
    </location>
</feature>
<evidence type="ECO:0000256" key="2">
    <source>
        <dbReference type="SAM" id="MobiDB-lite"/>
    </source>
</evidence>
<keyword evidence="1" id="KW-0175">Coiled coil</keyword>
<accession>A0A3S0K8J3</accession>
<organism evidence="4 5">
    <name type="scientific">Azospirillum griseum</name>
    <dbReference type="NCBI Taxonomy" id="2496639"/>
    <lineage>
        <taxon>Bacteria</taxon>
        <taxon>Pseudomonadati</taxon>
        <taxon>Pseudomonadota</taxon>
        <taxon>Alphaproteobacteria</taxon>
        <taxon>Rhodospirillales</taxon>
        <taxon>Azospirillaceae</taxon>
        <taxon>Azospirillum</taxon>
    </lineage>
</organism>
<dbReference type="AlphaFoldDB" id="A0A3S0K8J3"/>
<evidence type="ECO:0000313" key="5">
    <source>
        <dbReference type="Proteomes" id="UP000277007"/>
    </source>
</evidence>
<feature type="transmembrane region" description="Helical" evidence="3">
    <location>
        <begin position="14"/>
        <end position="36"/>
    </location>
</feature>
<comment type="caution">
    <text evidence="4">The sequence shown here is derived from an EMBL/GenBank/DDBJ whole genome shotgun (WGS) entry which is preliminary data.</text>
</comment>
<evidence type="ECO:0000256" key="1">
    <source>
        <dbReference type="SAM" id="Coils"/>
    </source>
</evidence>
<protein>
    <submittedName>
        <fullName evidence="4">Uncharacterized protein</fullName>
    </submittedName>
</protein>
<proteinExistence type="predicted"/>
<gene>
    <name evidence="4" type="ORF">EJ903_02400</name>
</gene>
<dbReference type="OrthoDB" id="7305017at2"/>
<dbReference type="Proteomes" id="UP000277007">
    <property type="component" value="Unassembled WGS sequence"/>
</dbReference>
<name>A0A3S0K8J3_9PROT</name>
<keyword evidence="5" id="KW-1185">Reference proteome</keyword>
<feature type="region of interest" description="Disordered" evidence="2">
    <location>
        <begin position="180"/>
        <end position="202"/>
    </location>
</feature>
<keyword evidence="3" id="KW-1133">Transmembrane helix</keyword>
<dbReference type="RefSeq" id="WP_126611700.1">
    <property type="nucleotide sequence ID" value="NZ_JBHUCY010000008.1"/>
</dbReference>
<keyword evidence="3" id="KW-0812">Transmembrane</keyword>